<keyword evidence="3" id="KW-1185">Reference proteome</keyword>
<evidence type="ECO:0000313" key="3">
    <source>
        <dbReference type="Proteomes" id="UP000008022"/>
    </source>
</evidence>
<dbReference type="Gramene" id="ORUFI12G21890.1">
    <property type="protein sequence ID" value="ORUFI12G21890.1"/>
    <property type="gene ID" value="ORUFI12G21890"/>
</dbReference>
<dbReference type="HOGENOM" id="CLU_1290812_0_0_1"/>
<dbReference type="Proteomes" id="UP000008022">
    <property type="component" value="Unassembled WGS sequence"/>
</dbReference>
<sequence length="214" mass="21948">MDHIVSVGASAVPAGQPHAGAAGEAHADVVPVDHRQKSRLPPDVPSVNSASVSGGCPDSLHDSAPPQSPVAHLPRPAPSKLHPVRPHTLPELVPAGTLMVHVCPGFSCVPPPTGVAAGHTVNEQRLVMVKVAALAPPAARLATRTTTRSTAEEAAGADAIVKYEQVERSKLGLLGESNQPIPTELGTIEMKSPAHKGSEITISGPSQKGKCIGR</sequence>
<feature type="region of interest" description="Disordered" evidence="1">
    <location>
        <begin position="193"/>
        <end position="214"/>
    </location>
</feature>
<feature type="compositionally biased region" description="Basic and acidic residues" evidence="1">
    <location>
        <begin position="25"/>
        <end position="35"/>
    </location>
</feature>
<reference evidence="3" key="1">
    <citation type="submission" date="2013-06" db="EMBL/GenBank/DDBJ databases">
        <authorList>
            <person name="Zhao Q."/>
        </authorList>
    </citation>
    <scope>NUCLEOTIDE SEQUENCE</scope>
    <source>
        <strain evidence="3">cv. W1943</strain>
    </source>
</reference>
<dbReference type="AlphaFoldDB" id="A0A0E0RKC2"/>
<evidence type="ECO:0000313" key="2">
    <source>
        <dbReference type="EnsemblPlants" id="ORUFI12G21890.1"/>
    </source>
</evidence>
<accession>A0A0E0RKC2</accession>
<dbReference type="eggNOG" id="ENOG502T1BV">
    <property type="taxonomic scope" value="Eukaryota"/>
</dbReference>
<evidence type="ECO:0000256" key="1">
    <source>
        <dbReference type="SAM" id="MobiDB-lite"/>
    </source>
</evidence>
<feature type="region of interest" description="Disordered" evidence="1">
    <location>
        <begin position="1"/>
        <end position="86"/>
    </location>
</feature>
<proteinExistence type="predicted"/>
<reference evidence="2" key="2">
    <citation type="submission" date="2015-06" db="UniProtKB">
        <authorList>
            <consortium name="EnsemblPlants"/>
        </authorList>
    </citation>
    <scope>IDENTIFICATION</scope>
</reference>
<protein>
    <submittedName>
        <fullName evidence="2">Uncharacterized protein</fullName>
    </submittedName>
</protein>
<name>A0A0E0RKC2_ORYRU</name>
<organism evidence="2 3">
    <name type="scientific">Oryza rufipogon</name>
    <name type="common">Brownbeard rice</name>
    <name type="synonym">Asian wild rice</name>
    <dbReference type="NCBI Taxonomy" id="4529"/>
    <lineage>
        <taxon>Eukaryota</taxon>
        <taxon>Viridiplantae</taxon>
        <taxon>Streptophyta</taxon>
        <taxon>Embryophyta</taxon>
        <taxon>Tracheophyta</taxon>
        <taxon>Spermatophyta</taxon>
        <taxon>Magnoliopsida</taxon>
        <taxon>Liliopsida</taxon>
        <taxon>Poales</taxon>
        <taxon>Poaceae</taxon>
        <taxon>BOP clade</taxon>
        <taxon>Oryzoideae</taxon>
        <taxon>Oryzeae</taxon>
        <taxon>Oryzinae</taxon>
        <taxon>Oryza</taxon>
    </lineage>
</organism>
<dbReference type="EnsemblPlants" id="ORUFI12G21890.1">
    <property type="protein sequence ID" value="ORUFI12G21890.1"/>
    <property type="gene ID" value="ORUFI12G21890"/>
</dbReference>